<dbReference type="AlphaFoldDB" id="A0A151LCS6"/>
<dbReference type="GO" id="GO:0005634">
    <property type="term" value="C:nucleus"/>
    <property type="evidence" value="ECO:0007669"/>
    <property type="project" value="TreeGrafter"/>
</dbReference>
<organism evidence="2 3">
    <name type="scientific">Plasmodium reichenowi</name>
    <dbReference type="NCBI Taxonomy" id="5854"/>
    <lineage>
        <taxon>Eukaryota</taxon>
        <taxon>Sar</taxon>
        <taxon>Alveolata</taxon>
        <taxon>Apicomplexa</taxon>
        <taxon>Aconoidasida</taxon>
        <taxon>Haemosporida</taxon>
        <taxon>Plasmodiidae</taxon>
        <taxon>Plasmodium</taxon>
        <taxon>Plasmodium (Laverania)</taxon>
    </lineage>
</organism>
<dbReference type="InterPro" id="IPR029063">
    <property type="entry name" value="SAM-dependent_MTases_sf"/>
</dbReference>
<dbReference type="SUPFAM" id="SSF53335">
    <property type="entry name" value="S-adenosyl-L-methionine-dependent methyltransferases"/>
    <property type="match status" value="1"/>
</dbReference>
<dbReference type="InterPro" id="IPR036770">
    <property type="entry name" value="Ankyrin_rpt-contain_sf"/>
</dbReference>
<dbReference type="Pfam" id="PF12796">
    <property type="entry name" value="Ank_2"/>
    <property type="match status" value="1"/>
</dbReference>
<dbReference type="EMBL" id="LVLA01000012">
    <property type="protein sequence ID" value="KYN96763.1"/>
    <property type="molecule type" value="Genomic_DNA"/>
</dbReference>
<dbReference type="KEGG" id="prei:PRSY57_1141100"/>
<comment type="caution">
    <text evidence="2">The sequence shown here is derived from an EMBL/GenBank/DDBJ whole genome shotgun (WGS) entry which is preliminary data.</text>
</comment>
<dbReference type="Gene3D" id="3.40.50.150">
    <property type="entry name" value="Vaccinia Virus protein VP39"/>
    <property type="match status" value="1"/>
</dbReference>
<dbReference type="SMART" id="SM00248">
    <property type="entry name" value="ANK"/>
    <property type="match status" value="3"/>
</dbReference>
<keyword evidence="2" id="KW-0489">Methyltransferase</keyword>
<gene>
    <name evidence="2" type="ORF">PRSY57_1141100</name>
</gene>
<dbReference type="GO" id="GO:0008168">
    <property type="term" value="F:methyltransferase activity"/>
    <property type="evidence" value="ECO:0007669"/>
    <property type="project" value="UniProtKB-KW"/>
</dbReference>
<accession>A0A151LCS6</accession>
<proteinExistence type="predicted"/>
<evidence type="ECO:0000256" key="1">
    <source>
        <dbReference type="SAM" id="MobiDB-lite"/>
    </source>
</evidence>
<sequence>MINNNNCAEAESNICGDIEELIDDLIYYVRTNDIVEVKKILEVDSRITSLNNIKDENDNTLLHFACANNNIDMILFLLYECCIDYNQYNKSGNSPLMWSIQNKHIESTREVLFFDYYLNKIKYNNLEKKKNQVFENMRNVNDNNFISHNFRLSPNIKKKLNIMDIYNLYDGRDVKYINNGPINNVHINNGHINSGHINNGHINSGHINNGHINSGHINNGHINNGHINNGHINSGHINNDIIICDELLQNSNDKQLFLYKERNKINLLKKNEFNKSILSEAFDAQNEQILHLVLNHPISVVLDNQEEPSDDDNKNKVDSDMDVSMSEHPPTKHDNNNNNNNNINCNNVCGSVTTKIYNNDYNTEEIKNESNIEFTTNIQEAKIIQEKTYELIINDKIKKEEYDDSNNSNNNIIIQIREVGLNYFGDTLDESNPCNDLTGINIWESCLVASRWFSDLSLQNFFSNKNILEIGAGSGLASITIFIYSNIYNNNKEKGIKNLIISDINNITLNNIKHNLFLNEYLLNFNNSEWKNKITVANIDCTNINTYPRENNQISKYDCIVASDIIYDHKLVPSIIFLLNTTLQTNGTFLYVCKKNRDGIQLLINQLENNNFTIHYFTPPQDYFKNPFLNLSQNIFNMKFSEFDDQQNFIMMKCQRL</sequence>
<dbReference type="VEuPathDB" id="PlasmoDB:PRCDC_1141100"/>
<protein>
    <submittedName>
        <fullName evidence="2">Methyltransferase, putative</fullName>
    </submittedName>
</protein>
<dbReference type="RefSeq" id="XP_012763824.2">
    <property type="nucleotide sequence ID" value="XM_012908370.2"/>
</dbReference>
<dbReference type="GO" id="GO:0032259">
    <property type="term" value="P:methylation"/>
    <property type="evidence" value="ECO:0007669"/>
    <property type="project" value="UniProtKB-KW"/>
</dbReference>
<dbReference type="PANTHER" id="PTHR14614">
    <property type="entry name" value="HEPATOCELLULAR CARCINOMA-ASSOCIATED ANTIGEN"/>
    <property type="match status" value="1"/>
</dbReference>
<dbReference type="VEuPathDB" id="PlasmoDB:PRG01_1140100"/>
<dbReference type="Proteomes" id="UP000076359">
    <property type="component" value="Unassembled WGS sequence"/>
</dbReference>
<dbReference type="GO" id="GO:0005737">
    <property type="term" value="C:cytoplasm"/>
    <property type="evidence" value="ECO:0007669"/>
    <property type="project" value="TreeGrafter"/>
</dbReference>
<keyword evidence="2" id="KW-0808">Transferase</keyword>
<dbReference type="SUPFAM" id="SSF48403">
    <property type="entry name" value="Ankyrin repeat"/>
    <property type="match status" value="1"/>
</dbReference>
<reference evidence="2 3" key="1">
    <citation type="journal article" date="2016" name="Nat. Commun.">
        <title>Genomes of cryptic chimpanzee Plasmodium species reveal key evolutionary events leading to human malaria.</title>
        <authorList>
            <person name="Sundararaman S.A."/>
            <person name="Plenderleith L.J."/>
            <person name="Liu W."/>
            <person name="Loy D.E."/>
            <person name="Learn G.H."/>
            <person name="Li Y."/>
            <person name="Shaw K.S."/>
            <person name="Ayouba A."/>
            <person name="Peeters M."/>
            <person name="Speede S."/>
            <person name="Shaw G.M."/>
            <person name="Bushman F.D."/>
            <person name="Brisson D."/>
            <person name="Rayner J.C."/>
            <person name="Sharp P.M."/>
            <person name="Hahn B.H."/>
        </authorList>
    </citation>
    <scope>NUCLEOTIDE SEQUENCE [LARGE SCALE GENOMIC DNA]</scope>
    <source>
        <strain evidence="2 3">SY57</strain>
    </source>
</reference>
<evidence type="ECO:0000313" key="3">
    <source>
        <dbReference type="Proteomes" id="UP000076359"/>
    </source>
</evidence>
<dbReference type="PANTHER" id="PTHR14614:SF165">
    <property type="entry name" value="FAM86 N-TERMINAL DOMAIN-CONTAINING PROTEIN"/>
    <property type="match status" value="1"/>
</dbReference>
<dbReference type="InterPro" id="IPR002110">
    <property type="entry name" value="Ankyrin_rpt"/>
</dbReference>
<name>A0A151LCS6_PLARE</name>
<dbReference type="GeneID" id="24531996"/>
<dbReference type="InterPro" id="IPR019410">
    <property type="entry name" value="Methyltransf_16"/>
</dbReference>
<feature type="region of interest" description="Disordered" evidence="1">
    <location>
        <begin position="304"/>
        <end position="340"/>
    </location>
</feature>
<dbReference type="Pfam" id="PF10294">
    <property type="entry name" value="Methyltransf_16"/>
    <property type="match status" value="1"/>
</dbReference>
<evidence type="ECO:0000313" key="2">
    <source>
        <dbReference type="EMBL" id="KYN96763.1"/>
    </source>
</evidence>
<dbReference type="Gene3D" id="1.25.40.20">
    <property type="entry name" value="Ankyrin repeat-containing domain"/>
    <property type="match status" value="1"/>
</dbReference>